<dbReference type="Proteomes" id="UP000265663">
    <property type="component" value="Unassembled WGS sequence"/>
</dbReference>
<evidence type="ECO:0000313" key="3">
    <source>
        <dbReference type="Proteomes" id="UP000265663"/>
    </source>
</evidence>
<reference evidence="2 3" key="1">
    <citation type="journal article" date="2014" name="PLoS ONE">
        <title>De novo Genome Assembly of the Fungal Plant Pathogen Pyrenophora semeniperda.</title>
        <authorList>
            <person name="Soliai M.M."/>
            <person name="Meyer S.E."/>
            <person name="Udall J.A."/>
            <person name="Elzinga D.E."/>
            <person name="Hermansen R.A."/>
            <person name="Bodily P.M."/>
            <person name="Hart A.A."/>
            <person name="Coleman C.E."/>
        </authorList>
    </citation>
    <scope>NUCLEOTIDE SEQUENCE [LARGE SCALE GENOMIC DNA]</scope>
    <source>
        <strain evidence="2 3">CCB06</strain>
        <tissue evidence="2">Mycelium</tissue>
    </source>
</reference>
<feature type="coiled-coil region" evidence="1">
    <location>
        <begin position="50"/>
        <end position="77"/>
    </location>
</feature>
<keyword evidence="1" id="KW-0175">Coiled coil</keyword>
<dbReference type="EMBL" id="KE747816">
    <property type="protein sequence ID" value="RMZ68630.1"/>
    <property type="molecule type" value="Genomic_DNA"/>
</dbReference>
<gene>
    <name evidence="2" type="ORF">GMOD_00008356</name>
</gene>
<feature type="coiled-coil region" evidence="1">
    <location>
        <begin position="130"/>
        <end position="171"/>
    </location>
</feature>
<sequence length="370" mass="41522">MSNLGDLQKQLSLVVAGAQAQGYTIEQIMSEEMQGHFQEMTELKTAREFIREMETREKGLEADNVELLAKLKEKEQEIEDQPADFKALKVDLQQAYRTIEFHKQLAEDSARRAKRTELNFNKVVKDQIASDELAAKVARLQRELDQHQSTIAGLQEENQRAAEVFEALRAENAKVIAAKDAELTALLSHTSQIETESEQFSESFTTLIESLETENHSSAALLNDRTRSLKQTEMLYNVIVSEVKPLNSFYTRAFDMLKIFQGLFKNLSDPDSSVAAMLTQDLDSLMVAARQDLTFYSTIHDSLSGAGGNVAEQDVRTQLHSISDSANGMLMIFSVIKADTERFLGRFSSEPSTWTLMKARFGMSGASSRL</sequence>
<protein>
    <submittedName>
        <fullName evidence="2">Uncharacterized protein</fullName>
    </submittedName>
</protein>
<dbReference type="OrthoDB" id="3777090at2759"/>
<evidence type="ECO:0000256" key="1">
    <source>
        <dbReference type="SAM" id="Coils"/>
    </source>
</evidence>
<evidence type="ECO:0000313" key="2">
    <source>
        <dbReference type="EMBL" id="RMZ68630.1"/>
    </source>
</evidence>
<accession>A0A3M7M2J8</accession>
<proteinExistence type="predicted"/>
<keyword evidence="3" id="KW-1185">Reference proteome</keyword>
<organism evidence="2 3">
    <name type="scientific">Pyrenophora seminiperda CCB06</name>
    <dbReference type="NCBI Taxonomy" id="1302712"/>
    <lineage>
        <taxon>Eukaryota</taxon>
        <taxon>Fungi</taxon>
        <taxon>Dikarya</taxon>
        <taxon>Ascomycota</taxon>
        <taxon>Pezizomycotina</taxon>
        <taxon>Dothideomycetes</taxon>
        <taxon>Pleosporomycetidae</taxon>
        <taxon>Pleosporales</taxon>
        <taxon>Pleosporineae</taxon>
        <taxon>Pleosporaceae</taxon>
        <taxon>Pyrenophora</taxon>
    </lineage>
</organism>
<name>A0A3M7M2J8_9PLEO</name>
<dbReference type="AlphaFoldDB" id="A0A3M7M2J8"/>